<evidence type="ECO:0000313" key="1">
    <source>
        <dbReference type="EMBL" id="KNZ53227.1"/>
    </source>
</evidence>
<organism evidence="1 2">
    <name type="scientific">Puccinia sorghi</name>
    <dbReference type="NCBI Taxonomy" id="27349"/>
    <lineage>
        <taxon>Eukaryota</taxon>
        <taxon>Fungi</taxon>
        <taxon>Dikarya</taxon>
        <taxon>Basidiomycota</taxon>
        <taxon>Pucciniomycotina</taxon>
        <taxon>Pucciniomycetes</taxon>
        <taxon>Pucciniales</taxon>
        <taxon>Pucciniaceae</taxon>
        <taxon>Puccinia</taxon>
    </lineage>
</organism>
<gene>
    <name evidence="1" type="ORF">VP01_32g8</name>
</gene>
<evidence type="ECO:0000313" key="2">
    <source>
        <dbReference type="Proteomes" id="UP000037035"/>
    </source>
</evidence>
<name>A0A0L6UYA5_9BASI</name>
<dbReference type="EMBL" id="LAVV01008280">
    <property type="protein sequence ID" value="KNZ53227.1"/>
    <property type="molecule type" value="Genomic_DNA"/>
</dbReference>
<proteinExistence type="predicted"/>
<dbReference type="Proteomes" id="UP000037035">
    <property type="component" value="Unassembled WGS sequence"/>
</dbReference>
<dbReference type="AlphaFoldDB" id="A0A0L6UYA5"/>
<reference evidence="1 2" key="1">
    <citation type="submission" date="2015-08" db="EMBL/GenBank/DDBJ databases">
        <title>Next Generation Sequencing and Analysis of the Genome of Puccinia sorghi L Schw, the Causal Agent of Maize Common Rust.</title>
        <authorList>
            <person name="Rochi L."/>
            <person name="Burguener G."/>
            <person name="Darino M."/>
            <person name="Turjanski A."/>
            <person name="Kreff E."/>
            <person name="Dieguez M.J."/>
            <person name="Sacco F."/>
        </authorList>
    </citation>
    <scope>NUCLEOTIDE SEQUENCE [LARGE SCALE GENOMIC DNA]</scope>
    <source>
        <strain evidence="1 2">RO10H11247</strain>
    </source>
</reference>
<dbReference type="VEuPathDB" id="FungiDB:VP01_32g8"/>
<accession>A0A0L6UYA5</accession>
<comment type="caution">
    <text evidence="1">The sequence shown here is derived from an EMBL/GenBank/DDBJ whole genome shotgun (WGS) entry which is preliminary data.</text>
</comment>
<sequence>MLLFLDNFGIFGLTTPIEQERRGTKTPRFYIPNLVGFFWLKLGVFFPSPSKKILWLEAPTIQCLLTQLLFYDFRKVSEISKAILEVHELIVILFGSRSVIYNTYKLVKMWFSSPHPLKTQSLPFVQLNLPSRMANLENITSLHIHPNTFPRHDHGTSSLSTYLENAPQSLYQGITLSQSQAIPWTPTPLTLLKGLFQLLTHKEIYQGNQPCPYQQLTSVQFLMNILKIQEAHIHQLATLPLTITKKTFDGLDKSCIPSFDTTCANYFVRPSRRSKKNFFAFQNTIGFIWDKTLFKVTNSKEFWDSFLISHTHAWKLHNQPFPNICPAELNPHLLSPCQQWRIWSLGSLFLKTPPNLTCISTWAKIMHSFSLTCLSKVFLGGHVFTYYLFDLSVSMQNLLSISLMSHLARQYQNIVSRNQKSDSLHFSQN</sequence>
<keyword evidence="2" id="KW-1185">Reference proteome</keyword>
<protein>
    <submittedName>
        <fullName evidence="1">Uncharacterized protein</fullName>
    </submittedName>
</protein>